<accession>A0A8J1Y301</accession>
<dbReference type="EMBL" id="CAIIXF020000004">
    <property type="protein sequence ID" value="CAH1781151.1"/>
    <property type="molecule type" value="Genomic_DNA"/>
</dbReference>
<gene>
    <name evidence="1" type="ORF">OFUS_LOCUS7759</name>
</gene>
<keyword evidence="2" id="KW-1185">Reference proteome</keyword>
<feature type="non-terminal residue" evidence="1">
    <location>
        <position position="1"/>
    </location>
</feature>
<evidence type="ECO:0000313" key="2">
    <source>
        <dbReference type="Proteomes" id="UP000749559"/>
    </source>
</evidence>
<organism evidence="1 2">
    <name type="scientific">Owenia fusiformis</name>
    <name type="common">Polychaete worm</name>
    <dbReference type="NCBI Taxonomy" id="6347"/>
    <lineage>
        <taxon>Eukaryota</taxon>
        <taxon>Metazoa</taxon>
        <taxon>Spiralia</taxon>
        <taxon>Lophotrochozoa</taxon>
        <taxon>Annelida</taxon>
        <taxon>Polychaeta</taxon>
        <taxon>Sedentaria</taxon>
        <taxon>Canalipalpata</taxon>
        <taxon>Sabellida</taxon>
        <taxon>Oweniida</taxon>
        <taxon>Oweniidae</taxon>
        <taxon>Owenia</taxon>
    </lineage>
</organism>
<reference evidence="1" key="1">
    <citation type="submission" date="2022-03" db="EMBL/GenBank/DDBJ databases">
        <authorList>
            <person name="Martin C."/>
        </authorList>
    </citation>
    <scope>NUCLEOTIDE SEQUENCE</scope>
</reference>
<dbReference type="Proteomes" id="UP000749559">
    <property type="component" value="Unassembled WGS sequence"/>
</dbReference>
<dbReference type="AlphaFoldDB" id="A0A8J1Y301"/>
<proteinExistence type="predicted"/>
<sequence length="104" mass="11511">VSAPNGLTSPVPNFGVEGFQCRNGARIAPNFFDTETAPHYIGCVVNTCVQRTPLQDKFYIDSCKNPLSCEHPPTMNTCCDSIGVHYTQGLLYSPKYLKLTCPFY</sequence>
<comment type="caution">
    <text evidence="1">The sequence shown here is derived from an EMBL/GenBank/DDBJ whole genome shotgun (WGS) entry which is preliminary data.</text>
</comment>
<evidence type="ECO:0000313" key="1">
    <source>
        <dbReference type="EMBL" id="CAH1781151.1"/>
    </source>
</evidence>
<protein>
    <submittedName>
        <fullName evidence="1">Uncharacterized protein</fullName>
    </submittedName>
</protein>
<name>A0A8J1Y301_OWEFU</name>